<proteinExistence type="predicted"/>
<keyword evidence="1" id="KW-0614">Plasmid</keyword>
<name>A0A0H3GZ44_KLEPH</name>
<dbReference type="Proteomes" id="UP000007841">
    <property type="component" value="Plasmid pKPHS1"/>
</dbReference>
<accession>A0A0H3GZ44</accession>
<evidence type="ECO:0000313" key="2">
    <source>
        <dbReference type="Proteomes" id="UP000007841"/>
    </source>
</evidence>
<keyword evidence="2" id="KW-1185">Reference proteome</keyword>
<gene>
    <name evidence="1" type="ordered locus">KPHS_p100030</name>
</gene>
<reference evidence="2" key="1">
    <citation type="journal article" date="2012" name="J. Bacteriol.">
        <title>Complete genome sequence of Klebsiella pneumoniae subsp. pneumoniae HS11286, a multidrug-resistant strain isolated from human sputum.</title>
        <authorList>
            <person name="Liu P."/>
            <person name="Li P."/>
            <person name="Jiang X."/>
            <person name="Bi D."/>
            <person name="Xie Y."/>
            <person name="Tai C."/>
            <person name="Deng Z."/>
            <person name="Rajakumar K."/>
            <person name="Ou H.Y."/>
        </authorList>
    </citation>
    <scope>NUCLEOTIDE SEQUENCE [LARGE SCALE GENOMIC DNA]</scope>
    <source>
        <strain evidence="2">HS11286</strain>
        <plasmid evidence="2">pKPHS1</plasmid>
    </source>
</reference>
<sequence>MVNGSGLAIFREFQALALFRSHLQLKIDKLVFTYYEDIHRYPVTHLFNTVYVGLPDDRDTQESSVSCQRNHCEHARTGAGRHLYSTGLHRDSGMRKITLLLAALSFSLLADTRIYQCDMTVSQVKNDQISRPTKADFGALVVDSGDQFYVVRGDEVLSSPYLAKRNGKLVGVGEDKLIYNKSHDVYGVHSKNQSFFFDGCKEVG</sequence>
<dbReference type="RefSeq" id="WP_014342075.1">
    <property type="nucleotide sequence ID" value="NC_016838.1"/>
</dbReference>
<dbReference type="RefSeq" id="YP_005220810.1">
    <property type="nucleotide sequence ID" value="NC_016838.1"/>
</dbReference>
<dbReference type="HOGENOM" id="CLU_1341778_0_0_6"/>
<dbReference type="PATRIC" id="fig|1125630.4.peg.5198"/>
<geneLocation type="plasmid" evidence="1 2">
    <name>pKPHS1</name>
</geneLocation>
<evidence type="ECO:0000313" key="1">
    <source>
        <dbReference type="EMBL" id="AEW91911.1"/>
    </source>
</evidence>
<dbReference type="EMBL" id="CP003223">
    <property type="protein sequence ID" value="AEW91911.1"/>
    <property type="molecule type" value="Genomic_DNA"/>
</dbReference>
<dbReference type="KEGG" id="kpm:KPHS_p100030"/>
<organism evidence="1 2">
    <name type="scientific">Klebsiella pneumoniae subsp. pneumoniae (strain HS11286)</name>
    <dbReference type="NCBI Taxonomy" id="1125630"/>
    <lineage>
        <taxon>Bacteria</taxon>
        <taxon>Pseudomonadati</taxon>
        <taxon>Pseudomonadota</taxon>
        <taxon>Gammaproteobacteria</taxon>
        <taxon>Enterobacterales</taxon>
        <taxon>Enterobacteriaceae</taxon>
        <taxon>Klebsiella/Raoultella group</taxon>
        <taxon>Klebsiella</taxon>
        <taxon>Klebsiella pneumoniae complex</taxon>
    </lineage>
</organism>
<dbReference type="GeneID" id="11818040"/>
<protein>
    <submittedName>
        <fullName evidence="1">Uncharacterized protein</fullName>
    </submittedName>
</protein>
<dbReference type="AlphaFoldDB" id="A0A0H3GZ44"/>